<protein>
    <recommendedName>
        <fullName evidence="4">Phosphatidate phosphatase APP1 catalytic domain-containing protein</fullName>
    </recommendedName>
</protein>
<dbReference type="PANTHER" id="PTHR40861:SF1">
    <property type="entry name" value="PHOSPHATIDATE PHOSPHATASE APP1 CATALYTIC DOMAIN-CONTAINING PROTEIN"/>
    <property type="match status" value="1"/>
</dbReference>
<dbReference type="AlphaFoldDB" id="A0A7S3PK64"/>
<accession>A0A7S3PK64</accession>
<dbReference type="PANTHER" id="PTHR40861">
    <property type="entry name" value="DUF2183 DOMAIN-CONTAINING PROTEIN"/>
    <property type="match status" value="1"/>
</dbReference>
<evidence type="ECO:0008006" key="4">
    <source>
        <dbReference type="Google" id="ProtNLM"/>
    </source>
</evidence>
<proteinExistence type="predicted"/>
<evidence type="ECO:0000256" key="1">
    <source>
        <dbReference type="SAM" id="Coils"/>
    </source>
</evidence>
<evidence type="ECO:0000313" key="3">
    <source>
        <dbReference type="EMBL" id="CAE0442049.1"/>
    </source>
</evidence>
<dbReference type="EMBL" id="HBIN01016036">
    <property type="protein sequence ID" value="CAE0442049.1"/>
    <property type="molecule type" value="Transcribed_RNA"/>
</dbReference>
<reference evidence="3" key="1">
    <citation type="submission" date="2021-01" db="EMBL/GenBank/DDBJ databases">
        <authorList>
            <person name="Corre E."/>
            <person name="Pelletier E."/>
            <person name="Niang G."/>
            <person name="Scheremetjew M."/>
            <person name="Finn R."/>
            <person name="Kale V."/>
            <person name="Holt S."/>
            <person name="Cochrane G."/>
            <person name="Meng A."/>
            <person name="Brown T."/>
            <person name="Cohen L."/>
        </authorList>
    </citation>
    <scope>NUCLEOTIDE SEQUENCE</scope>
    <source>
        <strain evidence="3">GSBS06</strain>
    </source>
</reference>
<feature type="compositionally biased region" description="Acidic residues" evidence="2">
    <location>
        <begin position="251"/>
        <end position="260"/>
    </location>
</feature>
<evidence type="ECO:0000256" key="2">
    <source>
        <dbReference type="SAM" id="MobiDB-lite"/>
    </source>
</evidence>
<sequence length="641" mass="73251">MLSRVVHNSQVRTFAAWLRGRLEQNRQQIHDVIVESTPKELDHIISTVNLPKLFTYGNHYVKAQQELGYSTLQYILEQREKDLTIFARAALIHGLMRMSTIKYSKQQMRWATQTFLGAKGEDLTLLKSLLDSSGDYNNLFKLVFIDVTDEKMHKQILSHIHRQAKEQIRLDRAEKKKRIKILSDVDDTLIASGGRFPAGAETRFPRHVLYPGALALFEEIDVASRLSGRPVSSSRRKSIKRLSKQRRKEGEDDAIIDENYNDEDFEHDMSSVYGPEDDDLQNDHAKNLSEMVKVSITLPWKKGGGVHHLLFNASDPISSIQDTIENDYGLPPWKQNLIIQPASSFETRQSWKHGNVAFLSARPHAYKDLTESGSYRKFAKLFATGLMHATPTLLPGSLRSGSAAIMVKIRDQILIYGLDLYDVVTALGSTLAKRTSRKKLRRDRDAVEEDDDEENLRDALITKMSTFGTRQTTNDNWIPVAETKVDRFEKYSRLYPEYGFVFFGDNGQGDLYSAERMCVSKYASKRMHKSFIHRVMPKGSESTLLSSLKKSERNAFWKENNIVFFDTYIGAAIEALESKLIPVRGLYRVAKRGVEEMETLLEDYPAFNFEEAVKHLNKDIDRANEKLAEHGMDPVDGILAY</sequence>
<name>A0A7S3PK64_9STRA</name>
<feature type="coiled-coil region" evidence="1">
    <location>
        <begin position="606"/>
        <end position="633"/>
    </location>
</feature>
<feature type="compositionally biased region" description="Basic residues" evidence="2">
    <location>
        <begin position="234"/>
        <end position="247"/>
    </location>
</feature>
<organism evidence="3">
    <name type="scientific">Aplanochytrium stocchinoi</name>
    <dbReference type="NCBI Taxonomy" id="215587"/>
    <lineage>
        <taxon>Eukaryota</taxon>
        <taxon>Sar</taxon>
        <taxon>Stramenopiles</taxon>
        <taxon>Bigyra</taxon>
        <taxon>Labyrinthulomycetes</taxon>
        <taxon>Thraustochytrida</taxon>
        <taxon>Thraustochytriidae</taxon>
        <taxon>Aplanochytrium</taxon>
    </lineage>
</organism>
<keyword evidence="1" id="KW-0175">Coiled coil</keyword>
<gene>
    <name evidence="3" type="ORF">ASTO00021_LOCUS12167</name>
</gene>
<feature type="region of interest" description="Disordered" evidence="2">
    <location>
        <begin position="233"/>
        <end position="260"/>
    </location>
</feature>